<gene>
    <name evidence="1" type="ORF">LCGC14_1317260</name>
</gene>
<name>A0A0F9N1D1_9ZZZZ</name>
<evidence type="ECO:0008006" key="2">
    <source>
        <dbReference type="Google" id="ProtNLM"/>
    </source>
</evidence>
<accession>A0A0F9N1D1</accession>
<proteinExistence type="predicted"/>
<dbReference type="EMBL" id="LAZR01007827">
    <property type="protein sequence ID" value="KKM82660.1"/>
    <property type="molecule type" value="Genomic_DNA"/>
</dbReference>
<evidence type="ECO:0000313" key="1">
    <source>
        <dbReference type="EMBL" id="KKM82660.1"/>
    </source>
</evidence>
<reference evidence="1" key="1">
    <citation type="journal article" date="2015" name="Nature">
        <title>Complex archaea that bridge the gap between prokaryotes and eukaryotes.</title>
        <authorList>
            <person name="Spang A."/>
            <person name="Saw J.H."/>
            <person name="Jorgensen S.L."/>
            <person name="Zaremba-Niedzwiedzka K."/>
            <person name="Martijn J."/>
            <person name="Lind A.E."/>
            <person name="van Eijk R."/>
            <person name="Schleper C."/>
            <person name="Guy L."/>
            <person name="Ettema T.J."/>
        </authorList>
    </citation>
    <scope>NUCLEOTIDE SEQUENCE</scope>
</reference>
<protein>
    <recommendedName>
        <fullName evidence="2">DUF669 domain-containing protein</fullName>
    </recommendedName>
</protein>
<sequence length="141" mass="15765">MAIKINMAGVQEGEFDAMPDGLYPCRLFDMNVKNSKDGKPYIEWVFKVQEGHSNAGRQFWMNNSLQQQALWALKRTLIALGDDPADLDGELELEKEDYVGRECVVSVVAETYEGVVRNKVKRVLPTGAEEAEAEVGNVDDL</sequence>
<organism evidence="1">
    <name type="scientific">marine sediment metagenome</name>
    <dbReference type="NCBI Taxonomy" id="412755"/>
    <lineage>
        <taxon>unclassified sequences</taxon>
        <taxon>metagenomes</taxon>
        <taxon>ecological metagenomes</taxon>
    </lineage>
</organism>
<dbReference type="AlphaFoldDB" id="A0A0F9N1D1"/>
<comment type="caution">
    <text evidence="1">The sequence shown here is derived from an EMBL/GenBank/DDBJ whole genome shotgun (WGS) entry which is preliminary data.</text>
</comment>